<evidence type="ECO:0000256" key="5">
    <source>
        <dbReference type="ARBA" id="ARBA00022605"/>
    </source>
</evidence>
<evidence type="ECO:0000256" key="8">
    <source>
        <dbReference type="ARBA" id="ARBA00023002"/>
    </source>
</evidence>
<keyword evidence="11" id="KW-0479">Metal-binding</keyword>
<dbReference type="NCBIfam" id="NF001377">
    <property type="entry name" value="PRK00278.2-4"/>
    <property type="match status" value="1"/>
</dbReference>
<keyword evidence="11" id="KW-0408">Iron</keyword>
<dbReference type="Proteomes" id="UP000834106">
    <property type="component" value="Chromosome 13"/>
</dbReference>
<evidence type="ECO:0000256" key="6">
    <source>
        <dbReference type="ARBA" id="ARBA00022793"/>
    </source>
</evidence>
<dbReference type="PRINTS" id="PR00385">
    <property type="entry name" value="P450"/>
</dbReference>
<dbReference type="InterPro" id="IPR011060">
    <property type="entry name" value="RibuloseP-bd_barrel"/>
</dbReference>
<evidence type="ECO:0000256" key="7">
    <source>
        <dbReference type="ARBA" id="ARBA00022822"/>
    </source>
</evidence>
<keyword evidence="9" id="KW-0057">Aromatic amino acid biosynthesis</keyword>
<evidence type="ECO:0000256" key="3">
    <source>
        <dbReference type="ARBA" id="ARBA00004696"/>
    </source>
</evidence>
<dbReference type="InterPro" id="IPR013785">
    <property type="entry name" value="Aldolase_TIM"/>
</dbReference>
<dbReference type="GO" id="GO:0004640">
    <property type="term" value="F:phosphoribosylanthranilate isomerase activity"/>
    <property type="evidence" value="ECO:0007669"/>
    <property type="project" value="TreeGrafter"/>
</dbReference>
<dbReference type="GO" id="GO:0004425">
    <property type="term" value="F:indole-3-glycerol-phosphate synthase activity"/>
    <property type="evidence" value="ECO:0007669"/>
    <property type="project" value="UniProtKB-EC"/>
</dbReference>
<dbReference type="NCBIfam" id="NF001372">
    <property type="entry name" value="PRK00278.1-4"/>
    <property type="match status" value="1"/>
</dbReference>
<dbReference type="Pfam" id="PF00218">
    <property type="entry name" value="IGPS"/>
    <property type="match status" value="1"/>
</dbReference>
<dbReference type="PANTHER" id="PTHR22854">
    <property type="entry name" value="TRYPTOPHAN BIOSYNTHESIS PROTEIN"/>
    <property type="match status" value="1"/>
</dbReference>
<keyword evidence="14" id="KW-1185">Reference proteome</keyword>
<dbReference type="FunFam" id="3.20.20.70:FF:000146">
    <property type="entry name" value="Indole-3-glycerol phosphate synthase chloroplastic"/>
    <property type="match status" value="1"/>
</dbReference>
<evidence type="ECO:0000256" key="10">
    <source>
        <dbReference type="ARBA" id="ARBA00023239"/>
    </source>
</evidence>
<dbReference type="Gene3D" id="3.20.20.70">
    <property type="entry name" value="Aldolase class I"/>
    <property type="match status" value="1"/>
</dbReference>
<keyword evidence="11" id="KW-0349">Heme</keyword>
<accession>A0AAD1ZV72</accession>
<dbReference type="GO" id="GO:0016705">
    <property type="term" value="F:oxidoreductase activity, acting on paired donors, with incorporation or reduction of molecular oxygen"/>
    <property type="evidence" value="ECO:0007669"/>
    <property type="project" value="InterPro"/>
</dbReference>
<feature type="binding site" description="axial binding residue" evidence="11">
    <location>
        <position position="381"/>
    </location>
    <ligand>
        <name>heme</name>
        <dbReference type="ChEBI" id="CHEBI:30413"/>
    </ligand>
    <ligandPart>
        <name>Fe</name>
        <dbReference type="ChEBI" id="CHEBI:18248"/>
    </ligandPart>
</feature>
<dbReference type="GO" id="GO:0000162">
    <property type="term" value="P:L-tryptophan biosynthetic process"/>
    <property type="evidence" value="ECO:0007669"/>
    <property type="project" value="UniProtKB-KW"/>
</dbReference>
<dbReference type="GO" id="GO:0016020">
    <property type="term" value="C:membrane"/>
    <property type="evidence" value="ECO:0007669"/>
    <property type="project" value="UniProtKB-SubCell"/>
</dbReference>
<dbReference type="InterPro" id="IPR013798">
    <property type="entry name" value="Indole-3-glycerol_P_synth_dom"/>
</dbReference>
<evidence type="ECO:0000259" key="12">
    <source>
        <dbReference type="Pfam" id="PF00218"/>
    </source>
</evidence>
<keyword evidence="6" id="KW-0210">Decarboxylase</keyword>
<dbReference type="Pfam" id="PF00067">
    <property type="entry name" value="p450"/>
    <property type="match status" value="3"/>
</dbReference>
<evidence type="ECO:0000256" key="2">
    <source>
        <dbReference type="ARBA" id="ARBA00004167"/>
    </source>
</evidence>
<dbReference type="GO" id="GO:0020037">
    <property type="term" value="F:heme binding"/>
    <property type="evidence" value="ECO:0007669"/>
    <property type="project" value="InterPro"/>
</dbReference>
<evidence type="ECO:0000256" key="9">
    <source>
        <dbReference type="ARBA" id="ARBA00023141"/>
    </source>
</evidence>
<dbReference type="InterPro" id="IPR001468">
    <property type="entry name" value="Indole-3-GlycerolPSynthase_CS"/>
</dbReference>
<dbReference type="EC" id="4.1.1.48" evidence="4"/>
<evidence type="ECO:0000256" key="4">
    <source>
        <dbReference type="ARBA" id="ARBA00012362"/>
    </source>
</evidence>
<evidence type="ECO:0000313" key="13">
    <source>
        <dbReference type="EMBL" id="CAI9773805.1"/>
    </source>
</evidence>
<keyword evidence="8" id="KW-0560">Oxidoreductase</keyword>
<comment type="cofactor">
    <cofactor evidence="11">
        <name>heme</name>
        <dbReference type="ChEBI" id="CHEBI:30413"/>
    </cofactor>
</comment>
<comment type="subcellular location">
    <subcellularLocation>
        <location evidence="2">Membrane</location>
        <topology evidence="2">Single-pass membrane protein</topology>
    </subcellularLocation>
</comment>
<protein>
    <recommendedName>
        <fullName evidence="4">indole-3-glycerol-phosphate synthase</fullName>
        <ecNumber evidence="4">4.1.1.48</ecNumber>
    </recommendedName>
</protein>
<dbReference type="PRINTS" id="PR00463">
    <property type="entry name" value="EP450I"/>
</dbReference>
<reference evidence="13" key="1">
    <citation type="submission" date="2023-05" db="EMBL/GenBank/DDBJ databases">
        <authorList>
            <person name="Huff M."/>
        </authorList>
    </citation>
    <scope>NUCLEOTIDE SEQUENCE</scope>
</reference>
<gene>
    <name evidence="13" type="ORF">FPE_LOCUS21235</name>
</gene>
<keyword evidence="7" id="KW-0822">Tryptophan biosynthesis</keyword>
<dbReference type="GO" id="GO:0005506">
    <property type="term" value="F:iron ion binding"/>
    <property type="evidence" value="ECO:0007669"/>
    <property type="project" value="InterPro"/>
</dbReference>
<dbReference type="InterPro" id="IPR017972">
    <property type="entry name" value="Cyt_P450_CS"/>
</dbReference>
<dbReference type="PROSITE" id="PS00614">
    <property type="entry name" value="IGPS"/>
    <property type="match status" value="1"/>
</dbReference>
<name>A0AAD1ZV72_9LAMI</name>
<dbReference type="AlphaFoldDB" id="A0AAD1ZV72"/>
<proteinExistence type="inferred from homology"/>
<evidence type="ECO:0000256" key="11">
    <source>
        <dbReference type="PIRSR" id="PIRSR602401-1"/>
    </source>
</evidence>
<dbReference type="InterPro" id="IPR002401">
    <property type="entry name" value="Cyt_P450_E_grp-I"/>
</dbReference>
<dbReference type="SUPFAM" id="SSF51366">
    <property type="entry name" value="Ribulose-phoshate binding barrel"/>
    <property type="match status" value="1"/>
</dbReference>
<dbReference type="EMBL" id="OU503048">
    <property type="protein sequence ID" value="CAI9773805.1"/>
    <property type="molecule type" value="Genomic_DNA"/>
</dbReference>
<organism evidence="13 14">
    <name type="scientific">Fraxinus pennsylvanica</name>
    <dbReference type="NCBI Taxonomy" id="56036"/>
    <lineage>
        <taxon>Eukaryota</taxon>
        <taxon>Viridiplantae</taxon>
        <taxon>Streptophyta</taxon>
        <taxon>Embryophyta</taxon>
        <taxon>Tracheophyta</taxon>
        <taxon>Spermatophyta</taxon>
        <taxon>Magnoliopsida</taxon>
        <taxon>eudicotyledons</taxon>
        <taxon>Gunneridae</taxon>
        <taxon>Pentapetalae</taxon>
        <taxon>asterids</taxon>
        <taxon>lamiids</taxon>
        <taxon>Lamiales</taxon>
        <taxon>Oleaceae</taxon>
        <taxon>Oleeae</taxon>
        <taxon>Fraxinus</taxon>
    </lineage>
</organism>
<dbReference type="InterPro" id="IPR045186">
    <property type="entry name" value="Indole-3-glycerol_P_synth"/>
</dbReference>
<comment type="catalytic activity">
    <reaction evidence="1">
        <text>1-(2-carboxyphenylamino)-1-deoxy-D-ribulose 5-phosphate + H(+) = (1S,2R)-1-C-(indol-3-yl)glycerol 3-phosphate + CO2 + H2O</text>
        <dbReference type="Rhea" id="RHEA:23476"/>
        <dbReference type="ChEBI" id="CHEBI:15377"/>
        <dbReference type="ChEBI" id="CHEBI:15378"/>
        <dbReference type="ChEBI" id="CHEBI:16526"/>
        <dbReference type="ChEBI" id="CHEBI:58613"/>
        <dbReference type="ChEBI" id="CHEBI:58866"/>
        <dbReference type="EC" id="4.1.1.48"/>
    </reaction>
</comment>
<dbReference type="PANTHER" id="PTHR22854:SF2">
    <property type="entry name" value="INDOLE-3-GLYCEROL-PHOSPHATE SYNTHASE"/>
    <property type="match status" value="1"/>
</dbReference>
<dbReference type="SUPFAM" id="SSF48264">
    <property type="entry name" value="Cytochrome P450"/>
    <property type="match status" value="2"/>
</dbReference>
<keyword evidence="5" id="KW-0028">Amino-acid biosynthesis</keyword>
<dbReference type="Gene3D" id="1.10.630.10">
    <property type="entry name" value="Cytochrome P450"/>
    <property type="match status" value="3"/>
</dbReference>
<dbReference type="PROSITE" id="PS00086">
    <property type="entry name" value="CYTOCHROME_P450"/>
    <property type="match status" value="1"/>
</dbReference>
<keyword evidence="10" id="KW-0456">Lyase</keyword>
<dbReference type="GO" id="GO:0004497">
    <property type="term" value="F:monooxygenase activity"/>
    <property type="evidence" value="ECO:0007669"/>
    <property type="project" value="InterPro"/>
</dbReference>
<evidence type="ECO:0000256" key="1">
    <source>
        <dbReference type="ARBA" id="ARBA00001633"/>
    </source>
</evidence>
<dbReference type="HAMAP" id="MF_00134_B">
    <property type="entry name" value="IGPS_B"/>
    <property type="match status" value="1"/>
</dbReference>
<sequence>MVCRSAFGRKYWDGEIGEKFLLLIRELLEILGSFSVGEFIPWLAWINRVNGFDARMDFVSKGFDEFFEAVIEGRLKDDVENSSGTDESRENFIDILLKIYKDNTTGVSIDRDSIKAIILDMFIGGTDTTSTVLEWALSELIRHPAIMKKLQNELLSNKRVQSFCAIREEETALMMEKIKESCLSSSPLNLTDLCMAISNDIVCRSAFGRKYRDGAIGEKFLKLISEFLGLLGSINVGEFIPWLAWISRVNGFDARVEYVAKELDEFLEGVIEEHLENGVENPSAKDETKENFVDILLRIYKDNNTGVSIDRDSIKSIILDVFSAGTDTTSTVLEWGMTELLRHPIVMKKLQNEPERFLNSSINIKGLNFQLIPFGAGPRGCLGISFAMATNELVLANIVQKFDWELPNGAKGEDLDMSERPGLAIYRKFRERFTYMESLNVISSASTAKPRVSFQQFFKKSTFLRPIPHTLIPHHTSNWKISHPILKAQQSELKDGSDTVSKISEGDALKVKEWEVGMFRNEVAASQGIRIRRRPPSGPPQHYVGPFEFRLQNEGNTPRNILEEIIWHKDVEVAQMKERKPLFTLKKALDNAPPVHDFIGALKGANSRTGLPGLIAEVKKASPSRGVLREDFDPVDIAKAYEKGGAACLSVLTDQKYFQGSFENLEAIRSSGVKCPLLCKEFIIDAWQIYYARTKGADAVLLIAGVLPDLDIKYMTKICKLLGLAALVEVHDEKEMDRVLQIDGIELVGINNRDLETFKVDISNTKKLLEGDRGERIRQKGITVVGESGLFTPADISYVQEAGVKAVLVGESIVIQKDPTKGITELFGKDIY</sequence>
<comment type="pathway">
    <text evidence="3">Amino-acid biosynthesis; L-tryptophan biosynthesis; L-tryptophan from chorismate: step 4/5.</text>
</comment>
<feature type="domain" description="Indole-3-glycerol phosphate synthase" evidence="12">
    <location>
        <begin position="562"/>
        <end position="826"/>
    </location>
</feature>
<dbReference type="CDD" id="cd00331">
    <property type="entry name" value="IGPS"/>
    <property type="match status" value="1"/>
</dbReference>
<dbReference type="InterPro" id="IPR036396">
    <property type="entry name" value="Cyt_P450_sf"/>
</dbReference>
<evidence type="ECO:0000313" key="14">
    <source>
        <dbReference type="Proteomes" id="UP000834106"/>
    </source>
</evidence>
<dbReference type="InterPro" id="IPR001128">
    <property type="entry name" value="Cyt_P450"/>
</dbReference>